<comment type="caution">
    <text evidence="1">The sequence shown here is derived from an EMBL/GenBank/DDBJ whole genome shotgun (WGS) entry which is preliminary data.</text>
</comment>
<gene>
    <name evidence="1" type="ORF">EH240_20050</name>
</gene>
<dbReference type="AlphaFoldDB" id="A0A3P3FHL1"/>
<protein>
    <submittedName>
        <fullName evidence="1">Uncharacterized protein</fullName>
    </submittedName>
</protein>
<organism evidence="1 2">
    <name type="scientific">Mesorhizobium tamadayense</name>
    <dbReference type="NCBI Taxonomy" id="425306"/>
    <lineage>
        <taxon>Bacteria</taxon>
        <taxon>Pseudomonadati</taxon>
        <taxon>Pseudomonadota</taxon>
        <taxon>Alphaproteobacteria</taxon>
        <taxon>Hyphomicrobiales</taxon>
        <taxon>Phyllobacteriaceae</taxon>
        <taxon>Mesorhizobium</taxon>
    </lineage>
</organism>
<proteinExistence type="predicted"/>
<reference evidence="1 2" key="1">
    <citation type="submission" date="2018-11" db="EMBL/GenBank/DDBJ databases">
        <title>the genome of Mesorhizobium tamadayense DSM 28320.</title>
        <authorList>
            <person name="Gao J."/>
        </authorList>
    </citation>
    <scope>NUCLEOTIDE SEQUENCE [LARGE SCALE GENOMIC DNA]</scope>
    <source>
        <strain evidence="1 2">DSM 28320</strain>
    </source>
</reference>
<sequence length="77" mass="8976">MWRVNWQSVMAFLGCETQWRAVAMAIGEGSRLIWLGIDYASARSVFERRDRVRQRQLFSDIQVMEHAALEAMGELDE</sequence>
<dbReference type="Pfam" id="PF08809">
    <property type="entry name" value="DUF1799"/>
    <property type="match status" value="1"/>
</dbReference>
<dbReference type="PROSITE" id="PS51257">
    <property type="entry name" value="PROKAR_LIPOPROTEIN"/>
    <property type="match status" value="1"/>
</dbReference>
<accession>A0A3P3FHL1</accession>
<dbReference type="InterPro" id="IPR014915">
    <property type="entry name" value="Phage_TLS_TfmB"/>
</dbReference>
<keyword evidence="2" id="KW-1185">Reference proteome</keyword>
<evidence type="ECO:0000313" key="1">
    <source>
        <dbReference type="EMBL" id="RRH98091.1"/>
    </source>
</evidence>
<dbReference type="EMBL" id="RQXT01000025">
    <property type="protein sequence ID" value="RRH98091.1"/>
    <property type="molecule type" value="Genomic_DNA"/>
</dbReference>
<name>A0A3P3FHL1_9HYPH</name>
<dbReference type="OrthoDB" id="7691032at2"/>
<evidence type="ECO:0000313" key="2">
    <source>
        <dbReference type="Proteomes" id="UP000273786"/>
    </source>
</evidence>
<dbReference type="Proteomes" id="UP000273786">
    <property type="component" value="Unassembled WGS sequence"/>
</dbReference>